<evidence type="ECO:0000256" key="1">
    <source>
        <dbReference type="SAM" id="SignalP"/>
    </source>
</evidence>
<accession>A0A9X1FTJ0</accession>
<name>A0A9X1FTJ0_9RHOB</name>
<feature type="signal peptide" evidence="1">
    <location>
        <begin position="1"/>
        <end position="18"/>
    </location>
</feature>
<protein>
    <submittedName>
        <fullName evidence="3">CAP domain-containing protein</fullName>
    </submittedName>
</protein>
<gene>
    <name evidence="3" type="ORF">KX928_07000</name>
</gene>
<reference evidence="3" key="1">
    <citation type="submission" date="2021-07" db="EMBL/GenBank/DDBJ databases">
        <title>Roseobacter insulae sp. nov., isolated from a tidal flat.</title>
        <authorList>
            <person name="Park S."/>
            <person name="Yoon J.-H."/>
        </authorList>
    </citation>
    <scope>NUCLEOTIDE SEQUENCE</scope>
    <source>
        <strain evidence="3">YSTF-M11</strain>
    </source>
</reference>
<evidence type="ECO:0000259" key="2">
    <source>
        <dbReference type="Pfam" id="PF00188"/>
    </source>
</evidence>
<proteinExistence type="predicted"/>
<dbReference type="Proteomes" id="UP001138661">
    <property type="component" value="Unassembled WGS sequence"/>
</dbReference>
<dbReference type="CDD" id="cd05379">
    <property type="entry name" value="CAP_bacterial"/>
    <property type="match status" value="1"/>
</dbReference>
<feature type="domain" description="SCP" evidence="2">
    <location>
        <begin position="25"/>
        <end position="122"/>
    </location>
</feature>
<keyword evidence="4" id="KW-1185">Reference proteome</keyword>
<dbReference type="InterPro" id="IPR014044">
    <property type="entry name" value="CAP_dom"/>
</dbReference>
<evidence type="ECO:0000313" key="3">
    <source>
        <dbReference type="EMBL" id="MBW4707529.1"/>
    </source>
</evidence>
<dbReference type="Pfam" id="PF00188">
    <property type="entry name" value="CAP"/>
    <property type="match status" value="1"/>
</dbReference>
<organism evidence="3 4">
    <name type="scientific">Roseobacter insulae</name>
    <dbReference type="NCBI Taxonomy" id="2859783"/>
    <lineage>
        <taxon>Bacteria</taxon>
        <taxon>Pseudomonadati</taxon>
        <taxon>Pseudomonadota</taxon>
        <taxon>Alphaproteobacteria</taxon>
        <taxon>Rhodobacterales</taxon>
        <taxon>Roseobacteraceae</taxon>
        <taxon>Roseobacter</taxon>
    </lineage>
</organism>
<sequence>MKALLIALILLGGAGAGAADTAATEALNSFRAANNRAALSYSDLLETAALRHARDMAAWEFFDHRGSDGSDVAQRVSRTGYRWCVVAENIAKGQATLQEVMSGWANSRGHRRNMLSREVTEFALVEAPGRIWVMVLAAPGC</sequence>
<dbReference type="PANTHER" id="PTHR31157:SF1">
    <property type="entry name" value="SCP DOMAIN-CONTAINING PROTEIN"/>
    <property type="match status" value="1"/>
</dbReference>
<feature type="chain" id="PRO_5040969484" evidence="1">
    <location>
        <begin position="19"/>
        <end position="141"/>
    </location>
</feature>
<dbReference type="PANTHER" id="PTHR31157">
    <property type="entry name" value="SCP DOMAIN-CONTAINING PROTEIN"/>
    <property type="match status" value="1"/>
</dbReference>
<dbReference type="EMBL" id="JAHXDN010000002">
    <property type="protein sequence ID" value="MBW4707529.1"/>
    <property type="molecule type" value="Genomic_DNA"/>
</dbReference>
<comment type="caution">
    <text evidence="3">The sequence shown here is derived from an EMBL/GenBank/DDBJ whole genome shotgun (WGS) entry which is preliminary data.</text>
</comment>
<keyword evidence="1" id="KW-0732">Signal</keyword>
<dbReference type="AlphaFoldDB" id="A0A9X1FTJ0"/>
<evidence type="ECO:0000313" key="4">
    <source>
        <dbReference type="Proteomes" id="UP001138661"/>
    </source>
</evidence>
<dbReference type="RefSeq" id="WP_219500462.1">
    <property type="nucleotide sequence ID" value="NZ_JAHXDN010000002.1"/>
</dbReference>